<evidence type="ECO:0000313" key="3">
    <source>
        <dbReference type="Proteomes" id="UP000038009"/>
    </source>
</evidence>
<name>A0A0N1IKL8_LEPSE</name>
<dbReference type="AlphaFoldDB" id="A0A0N1IKL8"/>
<protein>
    <submittedName>
        <fullName evidence="2">Uncharacterized protein</fullName>
    </submittedName>
</protein>
<accession>A0A0N1IKL8</accession>
<evidence type="ECO:0000256" key="1">
    <source>
        <dbReference type="SAM" id="MobiDB-lite"/>
    </source>
</evidence>
<dbReference type="OrthoDB" id="252252at2759"/>
<keyword evidence="3" id="KW-1185">Reference proteome</keyword>
<feature type="region of interest" description="Disordered" evidence="1">
    <location>
        <begin position="518"/>
        <end position="556"/>
    </location>
</feature>
<reference evidence="2 3" key="1">
    <citation type="journal article" date="2015" name="PLoS Pathog.">
        <title>Leptomonas seymouri: Adaptations to the Dixenous Life Cycle Analyzed by Genome Sequencing, Transcriptome Profiling and Co-infection with Leishmania donovani.</title>
        <authorList>
            <person name="Kraeva N."/>
            <person name="Butenko A."/>
            <person name="Hlavacova J."/>
            <person name="Kostygov A."/>
            <person name="Myskova J."/>
            <person name="Grybchuk D."/>
            <person name="Lestinova T."/>
            <person name="Votypka J."/>
            <person name="Volf P."/>
            <person name="Opperdoes F."/>
            <person name="Flegontov P."/>
            <person name="Lukes J."/>
            <person name="Yurchenko V."/>
        </authorList>
    </citation>
    <scope>NUCLEOTIDE SEQUENCE [LARGE SCALE GENOMIC DNA]</scope>
    <source>
        <strain evidence="2 3">ATCC 30220</strain>
    </source>
</reference>
<feature type="compositionally biased region" description="Polar residues" evidence="1">
    <location>
        <begin position="525"/>
        <end position="534"/>
    </location>
</feature>
<gene>
    <name evidence="2" type="ORF">ABL78_4570</name>
</gene>
<sequence>MMLTKEEIQTITLNAKFVHKHADQVFFASEINNAPQRIGDQPFLNFFVRYHRRDAPERYSWSRVRRVLSLEDAIAEAQRAGTAPPAASPTMVWRGKTMWVCLAVEPVQPHTHECSTSTASTADVKEELVMLPQLSNTVPENDEVLAYCVASANQRPTEKYTDGVLGDAPVVAPVLAGPEKAEATTMVTVVDAEGSAAPPNPEAATAVTADVAAGPPASLNPRLFVPTHRQVELLRQYKKQHFTHHQWTEEEIELSKALRQRYSSIGVAAAPVRTVAYEHEHRVVERKHRAAATANPAENLLGHVEITQDPLSEQQSEPATKNGRDYPATQTQRSISSSIPPASPSATVALNEAPLSPFLPRSILRQQQQQQRHRLSAPTFAARVLSDEPLSTATSGANASASLLSPSQFSQTLTQDAVTNGSSNNVRSSQNAESPSVLSQHLSQIRAAEDSFFKYISDEKRSYYLNRLANITLRNSETNAQNRRRGIANERRLERKGNLLESRGLWITDDKERAKQAEDYVKASVSGSSDAQNNENKRAAKNAVAGSGAGENSDTAKGAEDVFVEKFKAYHDAQRIAFSDCSDDLLSGTDADVESIIQAAAAAATEGAATASSPTANNGSDVSSPLRVSRRAVRRLLPNRLNTEEASSLSVQAQLVHRSTLRMAKRVREE</sequence>
<feature type="compositionally biased region" description="Low complexity" evidence="1">
    <location>
        <begin position="334"/>
        <end position="346"/>
    </location>
</feature>
<feature type="region of interest" description="Disordered" evidence="1">
    <location>
        <begin position="310"/>
        <end position="347"/>
    </location>
</feature>
<organism evidence="2 3">
    <name type="scientific">Leptomonas seymouri</name>
    <dbReference type="NCBI Taxonomy" id="5684"/>
    <lineage>
        <taxon>Eukaryota</taxon>
        <taxon>Discoba</taxon>
        <taxon>Euglenozoa</taxon>
        <taxon>Kinetoplastea</taxon>
        <taxon>Metakinetoplastina</taxon>
        <taxon>Trypanosomatida</taxon>
        <taxon>Trypanosomatidae</taxon>
        <taxon>Leishmaniinae</taxon>
        <taxon>Leptomonas</taxon>
    </lineage>
</organism>
<evidence type="ECO:0000313" key="2">
    <source>
        <dbReference type="EMBL" id="KPI86384.1"/>
    </source>
</evidence>
<feature type="compositionally biased region" description="Polar residues" evidence="1">
    <location>
        <begin position="310"/>
        <end position="319"/>
    </location>
</feature>
<proteinExistence type="predicted"/>
<comment type="caution">
    <text evidence="2">The sequence shown here is derived from an EMBL/GenBank/DDBJ whole genome shotgun (WGS) entry which is preliminary data.</text>
</comment>
<dbReference type="VEuPathDB" id="TriTrypDB:Lsey_0134_0170"/>
<dbReference type="OMA" id="DQPFLNF"/>
<dbReference type="EMBL" id="LJSK01000134">
    <property type="protein sequence ID" value="KPI86384.1"/>
    <property type="molecule type" value="Genomic_DNA"/>
</dbReference>
<dbReference type="Proteomes" id="UP000038009">
    <property type="component" value="Unassembled WGS sequence"/>
</dbReference>